<organism evidence="1">
    <name type="scientific">Mucochytrium quahogii</name>
    <dbReference type="NCBI Taxonomy" id="96639"/>
    <lineage>
        <taxon>Eukaryota</taxon>
        <taxon>Sar</taxon>
        <taxon>Stramenopiles</taxon>
        <taxon>Bigyra</taxon>
        <taxon>Labyrinthulomycetes</taxon>
        <taxon>Thraustochytrida</taxon>
        <taxon>Thraustochytriidae</taxon>
        <taxon>Mucochytrium</taxon>
    </lineage>
</organism>
<dbReference type="AlphaFoldDB" id="A0A7S2WGZ3"/>
<proteinExistence type="predicted"/>
<protein>
    <submittedName>
        <fullName evidence="1">Uncharacterized protein</fullName>
    </submittedName>
</protein>
<gene>
    <name evidence="1" type="ORF">QSP1433_LOCUS8948</name>
</gene>
<evidence type="ECO:0000313" key="1">
    <source>
        <dbReference type="EMBL" id="CAD9685856.1"/>
    </source>
</evidence>
<sequence>MLGRGVLGGRVGRRDVCRLLVPKSVGVESGLPLEGAYLLGVRNKFRLRIDPSKYVKQKEKVMVKVGDFSYERVGKEKVDNRDMRNRFSKNNLKVDKIAATLRESSVVFFVQGDIDVESKILLKKLGFSAERVKSKLIKIAAARLDPEQDSTDEVHLNTAEALSRGVTTLVSYQNPLLSLLTVPNVLTEFTNMLPLETPKNGIYKESTYMVIAAFIRDNGKLSPDIWLSRAGVKALVDTLEKYAGSFPPPQGEDATQHEPHAVFHANLVSALQNQMGAIRQPLTAPGSAVSSAISNAPQAVLGVFSQIKALKEEENK</sequence>
<accession>A0A7S2WGZ3</accession>
<reference evidence="1" key="1">
    <citation type="submission" date="2021-01" db="EMBL/GenBank/DDBJ databases">
        <authorList>
            <person name="Corre E."/>
            <person name="Pelletier E."/>
            <person name="Niang G."/>
            <person name="Scheremetjew M."/>
            <person name="Finn R."/>
            <person name="Kale V."/>
            <person name="Holt S."/>
            <person name="Cochrane G."/>
            <person name="Meng A."/>
            <person name="Brown T."/>
            <person name="Cohen L."/>
        </authorList>
    </citation>
    <scope>NUCLEOTIDE SEQUENCE</scope>
    <source>
        <strain evidence="1">NY070348D</strain>
    </source>
</reference>
<name>A0A7S2WGZ3_9STRA</name>
<dbReference type="EMBL" id="HBHK01014237">
    <property type="protein sequence ID" value="CAD9685856.1"/>
    <property type="molecule type" value="Transcribed_RNA"/>
</dbReference>